<name>A0A2T0TQV4_9SPHI</name>
<evidence type="ECO:0000256" key="3">
    <source>
        <dbReference type="ARBA" id="ARBA00022676"/>
    </source>
</evidence>
<feature type="transmembrane region" description="Helical" evidence="8">
    <location>
        <begin position="107"/>
        <end position="127"/>
    </location>
</feature>
<dbReference type="Proteomes" id="UP000238034">
    <property type="component" value="Unassembled WGS sequence"/>
</dbReference>
<dbReference type="OrthoDB" id="1491458at2"/>
<dbReference type="InterPro" id="IPR050297">
    <property type="entry name" value="LipidA_mod_glycosyltrf_83"/>
</dbReference>
<dbReference type="GO" id="GO:0005886">
    <property type="term" value="C:plasma membrane"/>
    <property type="evidence" value="ECO:0007669"/>
    <property type="project" value="UniProtKB-SubCell"/>
</dbReference>
<dbReference type="GO" id="GO:0016763">
    <property type="term" value="F:pentosyltransferase activity"/>
    <property type="evidence" value="ECO:0007669"/>
    <property type="project" value="TreeGrafter"/>
</dbReference>
<reference evidence="10 11" key="1">
    <citation type="submission" date="2018-03" db="EMBL/GenBank/DDBJ databases">
        <title>Genomic Encyclopedia of Type Strains, Phase III (KMG-III): the genomes of soil and plant-associated and newly described type strains.</title>
        <authorList>
            <person name="Whitman W."/>
        </authorList>
    </citation>
    <scope>NUCLEOTIDE SEQUENCE [LARGE SCALE GENOMIC DNA]</scope>
    <source>
        <strain evidence="10 11">CGMCC 1.9313</strain>
    </source>
</reference>
<dbReference type="Pfam" id="PF13231">
    <property type="entry name" value="PMT_2"/>
    <property type="match status" value="1"/>
</dbReference>
<comment type="caution">
    <text evidence="10">The sequence shown here is derived from an EMBL/GenBank/DDBJ whole genome shotgun (WGS) entry which is preliminary data.</text>
</comment>
<evidence type="ECO:0000256" key="5">
    <source>
        <dbReference type="ARBA" id="ARBA00022692"/>
    </source>
</evidence>
<keyword evidence="5 8" id="KW-0812">Transmembrane</keyword>
<sequence>MRSNSFHMPYTISAELKKEPALQFKKSPQKRQFFLYTILTFGILFRLFHFVHNRSLWLDEIYLSLSLISADFQQLTAPLLEYQQKAPIGFLWMVKCSVLIFGDGEKALRLIPLLCGIAALICLIPIARYWLKPAGQLAAISMMAFAPPLIYHSVEVKQYSMELLVTVLCLWLYIRFYKDRKLKSRLLWGAAGALILWFSYSSVFILTGIGMAVCLSLIMKNDWKSFLQLCVPFSMWFTSFAIHYILITSNQVDQQWLLYWFRHYQSFMPLPLWSPDTITWLIRHLYTMLDYPLGLLWNFNTADSAPLRVIMKMSILPIALSLIGIYAFFKTDKRALALLTLPLILTLAASALERYPFFERLLVFLAPLIILLIAKGCDQTIKALPALRRRQLIIPALLMTGGFAASAAQVISPDTFGRYKKSYKKEALLHIDKNYQEGDLVYVYWNMNYGYRYYKRAYNIQYNAIEGSDKKFASVSPSDYIKQLRPELHQLEGKKRVWVVYNRKIWNDIGEIENRPDWYNKSHPGEFLYRELSHRAHEIESLKLDEVNVHLFDFSSAP</sequence>
<dbReference type="EMBL" id="PVTH01000017">
    <property type="protein sequence ID" value="PRY48029.1"/>
    <property type="molecule type" value="Genomic_DNA"/>
</dbReference>
<feature type="domain" description="Glycosyltransferase RgtA/B/C/D-like" evidence="9">
    <location>
        <begin position="86"/>
        <end position="226"/>
    </location>
</feature>
<evidence type="ECO:0000256" key="8">
    <source>
        <dbReference type="SAM" id="Phobius"/>
    </source>
</evidence>
<feature type="transmembrane region" description="Helical" evidence="8">
    <location>
        <begin position="309"/>
        <end position="329"/>
    </location>
</feature>
<feature type="transmembrane region" description="Helical" evidence="8">
    <location>
        <begin position="186"/>
        <end position="219"/>
    </location>
</feature>
<feature type="transmembrane region" description="Helical" evidence="8">
    <location>
        <begin position="361"/>
        <end position="381"/>
    </location>
</feature>
<evidence type="ECO:0000313" key="11">
    <source>
        <dbReference type="Proteomes" id="UP000238034"/>
    </source>
</evidence>
<dbReference type="PANTHER" id="PTHR33908">
    <property type="entry name" value="MANNOSYLTRANSFERASE YKCB-RELATED"/>
    <property type="match status" value="1"/>
</dbReference>
<evidence type="ECO:0000256" key="6">
    <source>
        <dbReference type="ARBA" id="ARBA00022989"/>
    </source>
</evidence>
<keyword evidence="2" id="KW-1003">Cell membrane</keyword>
<evidence type="ECO:0000259" key="9">
    <source>
        <dbReference type="Pfam" id="PF13231"/>
    </source>
</evidence>
<organism evidence="10 11">
    <name type="scientific">Arcticibacter pallidicorallinus</name>
    <dbReference type="NCBI Taxonomy" id="1259464"/>
    <lineage>
        <taxon>Bacteria</taxon>
        <taxon>Pseudomonadati</taxon>
        <taxon>Bacteroidota</taxon>
        <taxon>Sphingobacteriia</taxon>
        <taxon>Sphingobacteriales</taxon>
        <taxon>Sphingobacteriaceae</taxon>
        <taxon>Arcticibacter</taxon>
    </lineage>
</organism>
<keyword evidence="4 10" id="KW-0808">Transferase</keyword>
<evidence type="ECO:0000256" key="2">
    <source>
        <dbReference type="ARBA" id="ARBA00022475"/>
    </source>
</evidence>
<comment type="subcellular location">
    <subcellularLocation>
        <location evidence="1">Cell membrane</location>
        <topology evidence="1">Multi-pass membrane protein</topology>
    </subcellularLocation>
</comment>
<dbReference type="PANTHER" id="PTHR33908:SF11">
    <property type="entry name" value="MEMBRANE PROTEIN"/>
    <property type="match status" value="1"/>
</dbReference>
<dbReference type="AlphaFoldDB" id="A0A2T0TQV4"/>
<accession>A0A2T0TQV4</accession>
<keyword evidence="7 8" id="KW-0472">Membrane</keyword>
<keyword evidence="6 8" id="KW-1133">Transmembrane helix</keyword>
<keyword evidence="11" id="KW-1185">Reference proteome</keyword>
<keyword evidence="3 10" id="KW-0328">Glycosyltransferase</keyword>
<feature type="transmembrane region" description="Helical" evidence="8">
    <location>
        <begin position="158"/>
        <end position="174"/>
    </location>
</feature>
<feature type="transmembrane region" description="Helical" evidence="8">
    <location>
        <begin position="336"/>
        <end position="355"/>
    </location>
</feature>
<evidence type="ECO:0000256" key="7">
    <source>
        <dbReference type="ARBA" id="ARBA00023136"/>
    </source>
</evidence>
<evidence type="ECO:0000256" key="1">
    <source>
        <dbReference type="ARBA" id="ARBA00004651"/>
    </source>
</evidence>
<gene>
    <name evidence="10" type="ORF">B0I27_11716</name>
</gene>
<dbReference type="InterPro" id="IPR038731">
    <property type="entry name" value="RgtA/B/C-like"/>
</dbReference>
<feature type="transmembrane region" description="Helical" evidence="8">
    <location>
        <begin position="33"/>
        <end position="51"/>
    </location>
</feature>
<feature type="transmembrane region" description="Helical" evidence="8">
    <location>
        <begin position="225"/>
        <end position="246"/>
    </location>
</feature>
<evidence type="ECO:0000313" key="10">
    <source>
        <dbReference type="EMBL" id="PRY48029.1"/>
    </source>
</evidence>
<evidence type="ECO:0000256" key="4">
    <source>
        <dbReference type="ARBA" id="ARBA00022679"/>
    </source>
</evidence>
<proteinExistence type="predicted"/>
<feature type="transmembrane region" description="Helical" evidence="8">
    <location>
        <begin position="393"/>
        <end position="411"/>
    </location>
</feature>
<protein>
    <submittedName>
        <fullName evidence="10">Dolichyl-phosphate-mannose-protein mannosyltransferase</fullName>
    </submittedName>
</protein>
<dbReference type="GO" id="GO:0009103">
    <property type="term" value="P:lipopolysaccharide biosynthetic process"/>
    <property type="evidence" value="ECO:0007669"/>
    <property type="project" value="UniProtKB-ARBA"/>
</dbReference>